<evidence type="ECO:0000256" key="2">
    <source>
        <dbReference type="ARBA" id="ARBA00023054"/>
    </source>
</evidence>
<keyword evidence="6" id="KW-1185">Reference proteome</keyword>
<dbReference type="PANTHER" id="PTHR30060:SF0">
    <property type="entry name" value="COILED-COIL PROTEIN (DUF2040)-RELATED"/>
    <property type="match status" value="1"/>
</dbReference>
<protein>
    <recommendedName>
        <fullName evidence="4">Nuclear speckle splicing regulatory protein 1 N-terminal domain-containing protein</fullName>
    </recommendedName>
</protein>
<dbReference type="InterPro" id="IPR018612">
    <property type="entry name" value="NSRP1_N"/>
</dbReference>
<dbReference type="RefSeq" id="XP_009497833.1">
    <property type="nucleotide sequence ID" value="XM_009499558.1"/>
</dbReference>
<feature type="compositionally biased region" description="Basic and acidic residues" evidence="3">
    <location>
        <begin position="304"/>
        <end position="319"/>
    </location>
</feature>
<feature type="compositionally biased region" description="Low complexity" evidence="3">
    <location>
        <begin position="271"/>
        <end position="287"/>
    </location>
</feature>
<accession>A0A058Z2P8</accession>
<feature type="compositionally biased region" description="Basic and acidic residues" evidence="3">
    <location>
        <begin position="240"/>
        <end position="249"/>
    </location>
</feature>
<gene>
    <name evidence="5" type="ORF">H696_05744</name>
</gene>
<comment type="similarity">
    <text evidence="1">Belongs to the NSRP1 family.</text>
</comment>
<proteinExistence type="inferred from homology"/>
<evidence type="ECO:0000313" key="5">
    <source>
        <dbReference type="EMBL" id="KCV67802.1"/>
    </source>
</evidence>
<organism evidence="5">
    <name type="scientific">Fonticula alba</name>
    <name type="common">Slime mold</name>
    <dbReference type="NCBI Taxonomy" id="691883"/>
    <lineage>
        <taxon>Eukaryota</taxon>
        <taxon>Rotosphaerida</taxon>
        <taxon>Fonticulaceae</taxon>
        <taxon>Fonticula</taxon>
    </lineage>
</organism>
<feature type="region of interest" description="Disordered" evidence="3">
    <location>
        <begin position="1"/>
        <end position="36"/>
    </location>
</feature>
<feature type="compositionally biased region" description="Basic and acidic residues" evidence="3">
    <location>
        <begin position="219"/>
        <end position="231"/>
    </location>
</feature>
<dbReference type="Proteomes" id="UP000030693">
    <property type="component" value="Unassembled WGS sequence"/>
</dbReference>
<dbReference type="eggNOG" id="KOG2117">
    <property type="taxonomic scope" value="Eukaryota"/>
</dbReference>
<evidence type="ECO:0000256" key="3">
    <source>
        <dbReference type="SAM" id="MobiDB-lite"/>
    </source>
</evidence>
<dbReference type="Pfam" id="PF09745">
    <property type="entry name" value="NSRP1_N"/>
    <property type="match status" value="1"/>
</dbReference>
<keyword evidence="2" id="KW-0175">Coiled coil</keyword>
<name>A0A058Z2P8_FONAL</name>
<evidence type="ECO:0000256" key="1">
    <source>
        <dbReference type="ARBA" id="ARBA00010126"/>
    </source>
</evidence>
<dbReference type="GeneID" id="20530469"/>
<evidence type="ECO:0000313" key="6">
    <source>
        <dbReference type="Proteomes" id="UP000030693"/>
    </source>
</evidence>
<dbReference type="STRING" id="691883.A0A058Z2P8"/>
<reference evidence="5" key="1">
    <citation type="submission" date="2013-04" db="EMBL/GenBank/DDBJ databases">
        <title>The Genome Sequence of Fonticula alba ATCC 38817.</title>
        <authorList>
            <consortium name="The Broad Institute Genomics Platform"/>
            <person name="Russ C."/>
            <person name="Cuomo C."/>
            <person name="Burger G."/>
            <person name="Gray M.W."/>
            <person name="Holland P.W.H."/>
            <person name="King N."/>
            <person name="Lang F.B.F."/>
            <person name="Roger A.J."/>
            <person name="Ruiz-Trillo I."/>
            <person name="Brown M."/>
            <person name="Walker B."/>
            <person name="Young S."/>
            <person name="Zeng Q."/>
            <person name="Gargeya S."/>
            <person name="Fitzgerald M."/>
            <person name="Haas B."/>
            <person name="Abouelleil A."/>
            <person name="Allen A.W."/>
            <person name="Alvarado L."/>
            <person name="Arachchi H.M."/>
            <person name="Berlin A.M."/>
            <person name="Chapman S.B."/>
            <person name="Gainer-Dewar J."/>
            <person name="Goldberg J."/>
            <person name="Griggs A."/>
            <person name="Gujja S."/>
            <person name="Hansen M."/>
            <person name="Howarth C."/>
            <person name="Imamovic A."/>
            <person name="Ireland A."/>
            <person name="Larimer J."/>
            <person name="McCowan C."/>
            <person name="Murphy C."/>
            <person name="Pearson M."/>
            <person name="Poon T.W."/>
            <person name="Priest M."/>
            <person name="Roberts A."/>
            <person name="Saif S."/>
            <person name="Shea T."/>
            <person name="Sisk P."/>
            <person name="Sykes S."/>
            <person name="Wortman J."/>
            <person name="Nusbaum C."/>
            <person name="Birren B."/>
        </authorList>
    </citation>
    <scope>NUCLEOTIDE SEQUENCE [LARGE SCALE GENOMIC DNA]</scope>
    <source>
        <strain evidence="5">ATCC 38817</strain>
    </source>
</reference>
<dbReference type="PANTHER" id="PTHR30060">
    <property type="entry name" value="INNER MEMBRANE PROTEIN"/>
    <property type="match status" value="1"/>
</dbReference>
<feature type="domain" description="Nuclear speckle splicing regulatory protein 1 N-terminal" evidence="4">
    <location>
        <begin position="67"/>
        <end position="171"/>
    </location>
</feature>
<feature type="region of interest" description="Disordered" evidence="3">
    <location>
        <begin position="156"/>
        <end position="181"/>
    </location>
</feature>
<evidence type="ECO:0000259" key="4">
    <source>
        <dbReference type="Pfam" id="PF09745"/>
    </source>
</evidence>
<feature type="region of interest" description="Disordered" evidence="3">
    <location>
        <begin position="196"/>
        <end position="319"/>
    </location>
</feature>
<dbReference type="OrthoDB" id="446635at2759"/>
<dbReference type="EMBL" id="KB932213">
    <property type="protein sequence ID" value="KCV67802.1"/>
    <property type="molecule type" value="Genomic_DNA"/>
</dbReference>
<dbReference type="GO" id="GO:0000381">
    <property type="term" value="P:regulation of alternative mRNA splicing, via spliceosome"/>
    <property type="evidence" value="ECO:0007669"/>
    <property type="project" value="InterPro"/>
</dbReference>
<feature type="compositionally biased region" description="Basic residues" evidence="3">
    <location>
        <begin position="250"/>
        <end position="260"/>
    </location>
</feature>
<dbReference type="AlphaFoldDB" id="A0A058Z2P8"/>
<sequence length="332" mass="37169">MKRQSAMFGDSDSSDDDDDTHSATTTTTPAPPSRYSVAAFTGSAFGAGLEGVSMSATTFSAEDADVAATKAEAATFDYDAAYEEEYQRRREEAEAKARDRKPKYIGALIAKSELREVERENSKLRSIHRKMEEEREQFPTKETFVTQAYLDRQLQLMEEDARDQERETRDQATISSGLGGFYQGLVRGENVAMGASTDAAPAADARRTPPSSHGQSSRDIADRRGASAHHDHRDRRDHRDHRNTSGSHDRRSRSRSRPRSRSPLSREEGQRSGSRSGAGSRGGFPRPGHQETRSSRDPTNTPAEDDRRQELQNKLAAARERYIIRRDTRVYL</sequence>
<feature type="compositionally biased region" description="Low complexity" evidence="3">
    <location>
        <begin position="196"/>
        <end position="212"/>
    </location>
</feature>